<gene>
    <name evidence="2" type="ORF">P174DRAFT_429917</name>
</gene>
<evidence type="ECO:0000256" key="1">
    <source>
        <dbReference type="SAM" id="MobiDB-lite"/>
    </source>
</evidence>
<protein>
    <submittedName>
        <fullName evidence="2">Uncharacterized protein</fullName>
    </submittedName>
</protein>
<organism evidence="2 3">
    <name type="scientific">Aspergillus novofumigatus (strain IBT 16806)</name>
    <dbReference type="NCBI Taxonomy" id="1392255"/>
    <lineage>
        <taxon>Eukaryota</taxon>
        <taxon>Fungi</taxon>
        <taxon>Dikarya</taxon>
        <taxon>Ascomycota</taxon>
        <taxon>Pezizomycotina</taxon>
        <taxon>Eurotiomycetes</taxon>
        <taxon>Eurotiomycetidae</taxon>
        <taxon>Eurotiales</taxon>
        <taxon>Aspergillaceae</taxon>
        <taxon>Aspergillus</taxon>
        <taxon>Aspergillus subgen. Fumigati</taxon>
    </lineage>
</organism>
<name>A0A2I1CD63_ASPN1</name>
<keyword evidence="3" id="KW-1185">Reference proteome</keyword>
<reference evidence="3" key="1">
    <citation type="journal article" date="2018" name="Proc. Natl. Acad. Sci. U.S.A.">
        <title>Linking secondary metabolites to gene clusters through genome sequencing of six diverse Aspergillus species.</title>
        <authorList>
            <person name="Kaerboelling I."/>
            <person name="Vesth T.C."/>
            <person name="Frisvad J.C."/>
            <person name="Nybo J.L."/>
            <person name="Theobald S."/>
            <person name="Kuo A."/>
            <person name="Bowyer P."/>
            <person name="Matsuda Y."/>
            <person name="Mondo S."/>
            <person name="Lyhne E.K."/>
            <person name="Kogle M.E."/>
            <person name="Clum A."/>
            <person name="Lipzen A."/>
            <person name="Salamov A."/>
            <person name="Ngan C.Y."/>
            <person name="Daum C."/>
            <person name="Chiniquy J."/>
            <person name="Barry K."/>
            <person name="LaButti K."/>
            <person name="Haridas S."/>
            <person name="Simmons B.A."/>
            <person name="Magnuson J.K."/>
            <person name="Mortensen U.H."/>
            <person name="Larsen T.O."/>
            <person name="Grigoriev I.V."/>
            <person name="Baker S.E."/>
            <person name="Andersen M.R."/>
        </authorList>
    </citation>
    <scope>NUCLEOTIDE SEQUENCE [LARGE SCALE GENOMIC DNA]</scope>
    <source>
        <strain evidence="3">IBT 16806</strain>
    </source>
</reference>
<dbReference type="EMBL" id="MSZS01000003">
    <property type="protein sequence ID" value="PKX95559.1"/>
    <property type="molecule type" value="Genomic_DNA"/>
</dbReference>
<evidence type="ECO:0000313" key="3">
    <source>
        <dbReference type="Proteomes" id="UP000234474"/>
    </source>
</evidence>
<evidence type="ECO:0000313" key="2">
    <source>
        <dbReference type="EMBL" id="PKX95559.1"/>
    </source>
</evidence>
<sequence length="199" mass="22355">MTAGAKPRCDARHIKTTTKNAKITRKAGTAKGIGKQRITPASIASLSPELGESSRSTRDKAGNERQAGGPSERAGYNASIPYSQTDDEHFYADDHTNDDARNIRLEYRVRVLSWGLTRGHNWDKATTGTWLYALKQTHFWLLDEWLFKFAGWGRLAYALQAILTKAPGYTKDALFRCCLADEGFCQHRCELEIIVLTLF</sequence>
<dbReference type="GeneID" id="36532919"/>
<accession>A0A2I1CD63</accession>
<comment type="caution">
    <text evidence="2">The sequence shown here is derived from an EMBL/GenBank/DDBJ whole genome shotgun (WGS) entry which is preliminary data.</text>
</comment>
<dbReference type="VEuPathDB" id="FungiDB:P174DRAFT_429917"/>
<proteinExistence type="predicted"/>
<dbReference type="AlphaFoldDB" id="A0A2I1CD63"/>
<dbReference type="Proteomes" id="UP000234474">
    <property type="component" value="Unassembled WGS sequence"/>
</dbReference>
<feature type="region of interest" description="Disordered" evidence="1">
    <location>
        <begin position="1"/>
        <end position="79"/>
    </location>
</feature>
<dbReference type="RefSeq" id="XP_024684154.1">
    <property type="nucleotide sequence ID" value="XM_024825594.1"/>
</dbReference>